<keyword evidence="2" id="KW-1185">Reference proteome</keyword>
<organism evidence="1 2">
    <name type="scientific">Bacillus fungorum</name>
    <dbReference type="NCBI Taxonomy" id="2039284"/>
    <lineage>
        <taxon>Bacteria</taxon>
        <taxon>Bacillati</taxon>
        <taxon>Bacillota</taxon>
        <taxon>Bacilli</taxon>
        <taxon>Bacillales</taxon>
        <taxon>Bacillaceae</taxon>
        <taxon>Bacillus</taxon>
    </lineage>
</organism>
<reference evidence="1 2" key="1">
    <citation type="submission" date="2017-09" db="EMBL/GenBank/DDBJ databases">
        <title>Biocontrol bacteria screening and application from spent mushroom substrate.</title>
        <authorList>
            <person name="Sun X."/>
        </authorList>
    </citation>
    <scope>NUCLEOTIDE SEQUENCE [LARGE SCALE GENOMIC DNA]</scope>
    <source>
        <strain evidence="1 2">100374</strain>
    </source>
</reference>
<evidence type="ECO:0000313" key="2">
    <source>
        <dbReference type="Proteomes" id="UP000228484"/>
    </source>
</evidence>
<protein>
    <submittedName>
        <fullName evidence="1">Uncharacterized protein</fullName>
    </submittedName>
</protein>
<name>A0A2G6QFU6_9BACI</name>
<proteinExistence type="predicted"/>
<evidence type="ECO:0000313" key="1">
    <source>
        <dbReference type="EMBL" id="PIE95707.1"/>
    </source>
</evidence>
<dbReference type="Proteomes" id="UP000228484">
    <property type="component" value="Unassembled WGS sequence"/>
</dbReference>
<comment type="caution">
    <text evidence="1">The sequence shown here is derived from an EMBL/GenBank/DDBJ whole genome shotgun (WGS) entry which is preliminary data.</text>
</comment>
<gene>
    <name evidence="1" type="ORF">CO726_06725</name>
</gene>
<accession>A0A2G6QFU6</accession>
<dbReference type="EMBL" id="NWUW01000004">
    <property type="protein sequence ID" value="PIE95707.1"/>
    <property type="molecule type" value="Genomic_DNA"/>
</dbReference>
<sequence length="81" mass="9997">MRDAGEIYSSSICRFMTKYIVNFFKNKVKFVDNFFEKHFIDMSFRMLFHSHCIEKNRLSCRKVKVKKRKNLYIYLVSYFET</sequence>
<dbReference type="AlphaFoldDB" id="A0A2G6QFU6"/>